<gene>
    <name evidence="2" type="ORF">MPLG2_2406</name>
</gene>
<protein>
    <submittedName>
        <fullName evidence="2">ROK family protein</fullName>
    </submittedName>
</protein>
<comment type="similarity">
    <text evidence="1">Belongs to the ROK (NagC/XylR) family.</text>
</comment>
<dbReference type="InterPro" id="IPR049874">
    <property type="entry name" value="ROK_cs"/>
</dbReference>
<keyword evidence="3" id="KW-1185">Reference proteome</keyword>
<dbReference type="PROSITE" id="PS01125">
    <property type="entry name" value="ROK"/>
    <property type="match status" value="1"/>
</dbReference>
<dbReference type="Proteomes" id="UP000238164">
    <property type="component" value="Chromosome 1"/>
</dbReference>
<dbReference type="PANTHER" id="PTHR18964:SF149">
    <property type="entry name" value="BIFUNCTIONAL UDP-N-ACETYLGLUCOSAMINE 2-EPIMERASE_N-ACETYLMANNOSAMINE KINASE"/>
    <property type="match status" value="1"/>
</dbReference>
<evidence type="ECO:0000256" key="1">
    <source>
        <dbReference type="ARBA" id="ARBA00006479"/>
    </source>
</evidence>
<dbReference type="AlphaFoldDB" id="A0A2N9JI30"/>
<dbReference type="InterPro" id="IPR043129">
    <property type="entry name" value="ATPase_NBD"/>
</dbReference>
<evidence type="ECO:0000313" key="2">
    <source>
        <dbReference type="EMBL" id="SPD87436.1"/>
    </source>
</evidence>
<dbReference type="InterPro" id="IPR036388">
    <property type="entry name" value="WH-like_DNA-bd_sf"/>
</dbReference>
<dbReference type="SUPFAM" id="SSF46785">
    <property type="entry name" value="Winged helix' DNA-binding domain"/>
    <property type="match status" value="1"/>
</dbReference>
<dbReference type="Pfam" id="PF00480">
    <property type="entry name" value="ROK"/>
    <property type="match status" value="1"/>
</dbReference>
<dbReference type="InterPro" id="IPR000600">
    <property type="entry name" value="ROK"/>
</dbReference>
<name>A0A2N9JI30_9ACTN</name>
<sequence length="381" mass="39654">MRSGPQSRQQLAHSTGLDTSTIARTVPALAAAGWVVESVDRPVTPARGRPGKRVRVRHAHHLAVGVKIGPEKLTGAVTDIAGGVIVADSLPLSSREPDGVLGMVAEMAQALTRRGLELVDAADARVIGLGIGVGGHVVEGRLVVDSHILNWRQVDVSSTVARATGLPTVTLNDVNALAAGEHWLGAGRRVDDLAVITIGRGLGCGLVLGGRLHAGTSGSAGELGHLPLLPDGPLCGCGNRGCLEAVVSDQAVVAALRERLPGIDIRDFHDILRLAEAGNPVVLDGLARTGELLGRAVASVVNLVNPALVIIAGEMTSGMDFMEQPLRRATADHTFSAGWSECRLVIDRSGDELWARGAAWLAIRAAVRRPAILSRHIEVGG</sequence>
<accession>A0A2N9JI30</accession>
<dbReference type="SUPFAM" id="SSF53067">
    <property type="entry name" value="Actin-like ATPase domain"/>
    <property type="match status" value="1"/>
</dbReference>
<dbReference type="PANTHER" id="PTHR18964">
    <property type="entry name" value="ROK (REPRESSOR, ORF, KINASE) FAMILY"/>
    <property type="match status" value="1"/>
</dbReference>
<organism evidence="2 3">
    <name type="scientific">Micropruina glycogenica</name>
    <dbReference type="NCBI Taxonomy" id="75385"/>
    <lineage>
        <taxon>Bacteria</taxon>
        <taxon>Bacillati</taxon>
        <taxon>Actinomycetota</taxon>
        <taxon>Actinomycetes</taxon>
        <taxon>Propionibacteriales</taxon>
        <taxon>Nocardioidaceae</taxon>
        <taxon>Micropruina</taxon>
    </lineage>
</organism>
<dbReference type="KEGG" id="mgg:MPLG2_2406"/>
<reference evidence="2 3" key="1">
    <citation type="submission" date="2018-02" db="EMBL/GenBank/DDBJ databases">
        <authorList>
            <person name="Cohen D.B."/>
            <person name="Kent A.D."/>
        </authorList>
    </citation>
    <scope>NUCLEOTIDE SEQUENCE [LARGE SCALE GENOMIC DNA]</scope>
    <source>
        <strain evidence="2">1</strain>
    </source>
</reference>
<dbReference type="InterPro" id="IPR036390">
    <property type="entry name" value="WH_DNA-bd_sf"/>
</dbReference>
<dbReference type="Gene3D" id="1.10.10.10">
    <property type="entry name" value="Winged helix-like DNA-binding domain superfamily/Winged helix DNA-binding domain"/>
    <property type="match status" value="1"/>
</dbReference>
<dbReference type="EMBL" id="LT985188">
    <property type="protein sequence ID" value="SPD87436.1"/>
    <property type="molecule type" value="Genomic_DNA"/>
</dbReference>
<proteinExistence type="inferred from homology"/>
<dbReference type="Gene3D" id="3.30.420.40">
    <property type="match status" value="2"/>
</dbReference>
<evidence type="ECO:0000313" key="3">
    <source>
        <dbReference type="Proteomes" id="UP000238164"/>
    </source>
</evidence>